<protein>
    <submittedName>
        <fullName evidence="1">Phosphoesterase</fullName>
    </submittedName>
</protein>
<accession>A0A2S8FDM0</accession>
<dbReference type="SUPFAM" id="SSF55811">
    <property type="entry name" value="Nudix"/>
    <property type="match status" value="1"/>
</dbReference>
<dbReference type="RefSeq" id="WP_105332176.1">
    <property type="nucleotide sequence ID" value="NZ_PUHY01000014.1"/>
</dbReference>
<name>A0A2S8FDM0_9BACT</name>
<evidence type="ECO:0000313" key="1">
    <source>
        <dbReference type="EMBL" id="PQO30271.1"/>
    </source>
</evidence>
<organism evidence="1 2">
    <name type="scientific">Blastopirellula marina</name>
    <dbReference type="NCBI Taxonomy" id="124"/>
    <lineage>
        <taxon>Bacteria</taxon>
        <taxon>Pseudomonadati</taxon>
        <taxon>Planctomycetota</taxon>
        <taxon>Planctomycetia</taxon>
        <taxon>Pirellulales</taxon>
        <taxon>Pirellulaceae</taxon>
        <taxon>Blastopirellula</taxon>
    </lineage>
</organism>
<dbReference type="Gene3D" id="3.90.79.10">
    <property type="entry name" value="Nucleoside Triphosphate Pyrophosphohydrolase"/>
    <property type="match status" value="1"/>
</dbReference>
<reference evidence="1 2" key="1">
    <citation type="submission" date="2018-02" db="EMBL/GenBank/DDBJ databases">
        <title>Comparative genomes isolates from brazilian mangrove.</title>
        <authorList>
            <person name="Araujo J.E."/>
            <person name="Taketani R.G."/>
            <person name="Silva M.C.P."/>
            <person name="Loureco M.V."/>
            <person name="Andreote F.D."/>
        </authorList>
    </citation>
    <scope>NUCLEOTIDE SEQUENCE [LARGE SCALE GENOMIC DNA]</scope>
    <source>
        <strain evidence="1 2">Hex-1 MGV</strain>
    </source>
</reference>
<dbReference type="EMBL" id="PUHY01000014">
    <property type="protein sequence ID" value="PQO30271.1"/>
    <property type="molecule type" value="Genomic_DNA"/>
</dbReference>
<dbReference type="InterPro" id="IPR015797">
    <property type="entry name" value="NUDIX_hydrolase-like_dom_sf"/>
</dbReference>
<gene>
    <name evidence="1" type="ORF">C5Y83_23165</name>
</gene>
<sequence>MSVAEVEQVLVVPTEKFHEIGKFQGFSNHVDHYLDQLLTPEQMSFKPRDVMEQSPEFKQLIPYVIFEYQDDQGTKHVFQYVRGKGQGEARLHSKRSVGIGGHVSSDDAPGNMEDPFLEGMRRELAEEVTFSAPHVMTCAGLINDDESEVGRVHLGVVYLCKIERPEVMPNEEDILDAGFRPVNDMLGRLEEFETWSSICLQAIYGD</sequence>
<dbReference type="OrthoDB" id="6398375at2"/>
<proteinExistence type="predicted"/>
<dbReference type="Proteomes" id="UP000238322">
    <property type="component" value="Unassembled WGS sequence"/>
</dbReference>
<evidence type="ECO:0000313" key="2">
    <source>
        <dbReference type="Proteomes" id="UP000238322"/>
    </source>
</evidence>
<comment type="caution">
    <text evidence="1">The sequence shown here is derived from an EMBL/GenBank/DDBJ whole genome shotgun (WGS) entry which is preliminary data.</text>
</comment>
<dbReference type="AlphaFoldDB" id="A0A2S8FDM0"/>